<dbReference type="InterPro" id="IPR023626">
    <property type="entry name" value="Ribosomal_eL39_dom_sf"/>
</dbReference>
<dbReference type="NCBIfam" id="NF002316">
    <property type="entry name" value="PRK01242.1"/>
    <property type="match status" value="1"/>
</dbReference>
<dbReference type="GO" id="GO:1990904">
    <property type="term" value="C:ribonucleoprotein complex"/>
    <property type="evidence" value="ECO:0007669"/>
    <property type="project" value="UniProtKB-KW"/>
</dbReference>
<accession>A0A7C2FC89</accession>
<evidence type="ECO:0000256" key="3">
    <source>
        <dbReference type="ARBA" id="ARBA00023274"/>
    </source>
</evidence>
<organism evidence="5">
    <name type="scientific">Thermosphaera aggregans</name>
    <dbReference type="NCBI Taxonomy" id="54254"/>
    <lineage>
        <taxon>Archaea</taxon>
        <taxon>Thermoproteota</taxon>
        <taxon>Thermoprotei</taxon>
        <taxon>Desulfurococcales</taxon>
        <taxon>Desulfurococcaceae</taxon>
        <taxon>Thermosphaera</taxon>
    </lineage>
</organism>
<dbReference type="Pfam" id="PF00832">
    <property type="entry name" value="Ribosomal_L39"/>
    <property type="match status" value="1"/>
</dbReference>
<sequence>MAHFKHLARKLRLAAADKSNKPIPIWVTVKTRMRVRRGFRLRNWRRSKLKNI</sequence>
<dbReference type="GO" id="GO:0006412">
    <property type="term" value="P:translation"/>
    <property type="evidence" value="ECO:0007669"/>
    <property type="project" value="UniProtKB-UniRule"/>
</dbReference>
<protein>
    <recommendedName>
        <fullName evidence="4">Large ribosomal subunit protein eL39</fullName>
    </recommendedName>
</protein>
<dbReference type="AlphaFoldDB" id="A0A7C2FC89"/>
<evidence type="ECO:0000256" key="1">
    <source>
        <dbReference type="ARBA" id="ARBA00009339"/>
    </source>
</evidence>
<evidence type="ECO:0000256" key="4">
    <source>
        <dbReference type="HAMAP-Rule" id="MF_00629"/>
    </source>
</evidence>
<dbReference type="Gene3D" id="1.10.1620.10">
    <property type="entry name" value="Ribosomal protein L39e"/>
    <property type="match status" value="1"/>
</dbReference>
<keyword evidence="3 4" id="KW-0687">Ribonucleoprotein</keyword>
<keyword evidence="2 4" id="KW-0689">Ribosomal protein</keyword>
<reference evidence="5" key="1">
    <citation type="journal article" date="2020" name="mSystems">
        <title>Genome- and Community-Level Interaction Insights into Carbon Utilization and Element Cycling Functions of Hydrothermarchaeota in Hydrothermal Sediment.</title>
        <authorList>
            <person name="Zhou Z."/>
            <person name="Liu Y."/>
            <person name="Xu W."/>
            <person name="Pan J."/>
            <person name="Luo Z.H."/>
            <person name="Li M."/>
        </authorList>
    </citation>
    <scope>NUCLEOTIDE SEQUENCE [LARGE SCALE GENOMIC DNA]</scope>
    <source>
        <strain evidence="5">SpSt-23</strain>
    </source>
</reference>
<comment type="similarity">
    <text evidence="1 4">Belongs to the eukaryotic ribosomal protein eL39 family.</text>
</comment>
<dbReference type="GO" id="GO:0005840">
    <property type="term" value="C:ribosome"/>
    <property type="evidence" value="ECO:0007669"/>
    <property type="project" value="UniProtKB-KW"/>
</dbReference>
<dbReference type="SUPFAM" id="SSF48662">
    <property type="entry name" value="Ribosomal protein L39e"/>
    <property type="match status" value="1"/>
</dbReference>
<comment type="caution">
    <text evidence="5">The sequence shown here is derived from an EMBL/GenBank/DDBJ whole genome shotgun (WGS) entry which is preliminary data.</text>
</comment>
<name>A0A7C2FC89_9CREN</name>
<evidence type="ECO:0000313" key="5">
    <source>
        <dbReference type="EMBL" id="HEF86878.1"/>
    </source>
</evidence>
<gene>
    <name evidence="4" type="primary">rpl39e</name>
    <name evidence="5" type="ORF">ENP55_00925</name>
</gene>
<proteinExistence type="inferred from homology"/>
<dbReference type="EMBL" id="DSJT01000004">
    <property type="protein sequence ID" value="HEF86878.1"/>
    <property type="molecule type" value="Genomic_DNA"/>
</dbReference>
<evidence type="ECO:0000256" key="2">
    <source>
        <dbReference type="ARBA" id="ARBA00022980"/>
    </source>
</evidence>
<dbReference type="InterPro" id="IPR000077">
    <property type="entry name" value="Ribosomal_eL39"/>
</dbReference>
<dbReference type="GO" id="GO:0003735">
    <property type="term" value="F:structural constituent of ribosome"/>
    <property type="evidence" value="ECO:0007669"/>
    <property type="project" value="InterPro"/>
</dbReference>
<dbReference type="HAMAP" id="MF_00629">
    <property type="entry name" value="Ribosomal_eL39"/>
    <property type="match status" value="1"/>
</dbReference>